<dbReference type="InterPro" id="IPR001789">
    <property type="entry name" value="Sig_transdc_resp-reg_receiver"/>
</dbReference>
<dbReference type="Pfam" id="PF00072">
    <property type="entry name" value="Response_reg"/>
    <property type="match status" value="1"/>
</dbReference>
<dbReference type="PROSITE" id="PS50110">
    <property type="entry name" value="RESPONSE_REGULATORY"/>
    <property type="match status" value="1"/>
</dbReference>
<name>A0A7W6NQ70_9CAUL</name>
<protein>
    <submittedName>
        <fullName evidence="4">CheY-like chemotaxis protein</fullName>
    </submittedName>
</protein>
<evidence type="ECO:0000256" key="1">
    <source>
        <dbReference type="ARBA" id="ARBA00022553"/>
    </source>
</evidence>
<organism evidence="4 5">
    <name type="scientific">Brevundimonas lenta</name>
    <dbReference type="NCBI Taxonomy" id="424796"/>
    <lineage>
        <taxon>Bacteria</taxon>
        <taxon>Pseudomonadati</taxon>
        <taxon>Pseudomonadota</taxon>
        <taxon>Alphaproteobacteria</taxon>
        <taxon>Caulobacterales</taxon>
        <taxon>Caulobacteraceae</taxon>
        <taxon>Brevundimonas</taxon>
    </lineage>
</organism>
<evidence type="ECO:0000313" key="4">
    <source>
        <dbReference type="EMBL" id="MBB4082910.1"/>
    </source>
</evidence>
<evidence type="ECO:0000256" key="2">
    <source>
        <dbReference type="PROSITE-ProRule" id="PRU00169"/>
    </source>
</evidence>
<dbReference type="InterPro" id="IPR011006">
    <property type="entry name" value="CheY-like_superfamily"/>
</dbReference>
<accession>A0A7W6NQ70</accession>
<reference evidence="4 5" key="1">
    <citation type="submission" date="2020-08" db="EMBL/GenBank/DDBJ databases">
        <title>Genomic Encyclopedia of Type Strains, Phase IV (KMG-IV): sequencing the most valuable type-strain genomes for metagenomic binning, comparative biology and taxonomic classification.</title>
        <authorList>
            <person name="Goeker M."/>
        </authorList>
    </citation>
    <scope>NUCLEOTIDE SEQUENCE [LARGE SCALE GENOMIC DNA]</scope>
    <source>
        <strain evidence="4 5">DSM 23960</strain>
    </source>
</reference>
<comment type="caution">
    <text evidence="4">The sequence shown here is derived from an EMBL/GenBank/DDBJ whole genome shotgun (WGS) entry which is preliminary data.</text>
</comment>
<gene>
    <name evidence="4" type="ORF">GGR12_001776</name>
</gene>
<dbReference type="EMBL" id="JACIDM010000002">
    <property type="protein sequence ID" value="MBB4082910.1"/>
    <property type="molecule type" value="Genomic_DNA"/>
</dbReference>
<feature type="domain" description="Response regulatory" evidence="3">
    <location>
        <begin position="41"/>
        <end position="155"/>
    </location>
</feature>
<dbReference type="RefSeq" id="WP_183204059.1">
    <property type="nucleotide sequence ID" value="NZ_BAAAER010000001.1"/>
</dbReference>
<sequence>MRPDALACSAGFGAMEDSPLHEQTDSSTDALQAAPYGSSETILMVEDNADVLELGSMILREAGYGVIEADSAEDALEAVQDGAVFDLLFTDIVMPGGMDGLALAERVRTLIPAVPVLLTTGWADRAAEQKGQSDYALIGKPYRPIDLVRRVRALLDGHSGGS</sequence>
<dbReference type="AlphaFoldDB" id="A0A7W6NQ70"/>
<dbReference type="PANTHER" id="PTHR44591">
    <property type="entry name" value="STRESS RESPONSE REGULATOR PROTEIN 1"/>
    <property type="match status" value="1"/>
</dbReference>
<keyword evidence="5" id="KW-1185">Reference proteome</keyword>
<dbReference type="Proteomes" id="UP000529946">
    <property type="component" value="Unassembled WGS sequence"/>
</dbReference>
<keyword evidence="1 2" id="KW-0597">Phosphoprotein</keyword>
<dbReference type="SUPFAM" id="SSF52172">
    <property type="entry name" value="CheY-like"/>
    <property type="match status" value="1"/>
</dbReference>
<evidence type="ECO:0000313" key="5">
    <source>
        <dbReference type="Proteomes" id="UP000529946"/>
    </source>
</evidence>
<dbReference type="SMART" id="SM00448">
    <property type="entry name" value="REC"/>
    <property type="match status" value="1"/>
</dbReference>
<dbReference type="InterPro" id="IPR050595">
    <property type="entry name" value="Bact_response_regulator"/>
</dbReference>
<feature type="modified residue" description="4-aspartylphosphate" evidence="2">
    <location>
        <position position="91"/>
    </location>
</feature>
<dbReference type="GO" id="GO:0000160">
    <property type="term" value="P:phosphorelay signal transduction system"/>
    <property type="evidence" value="ECO:0007669"/>
    <property type="project" value="InterPro"/>
</dbReference>
<dbReference type="PANTHER" id="PTHR44591:SF21">
    <property type="entry name" value="TWO-COMPONENT RESPONSE REGULATOR"/>
    <property type="match status" value="1"/>
</dbReference>
<dbReference type="Gene3D" id="3.40.50.2300">
    <property type="match status" value="1"/>
</dbReference>
<proteinExistence type="predicted"/>
<evidence type="ECO:0000259" key="3">
    <source>
        <dbReference type="PROSITE" id="PS50110"/>
    </source>
</evidence>